<gene>
    <name evidence="2" type="ORF">HINF_LOCUS4793</name>
    <name evidence="3" type="ORF">HINF_LOCUS4794</name>
    <name evidence="4" type="ORF">HINF_LOCUS63487</name>
    <name evidence="5" type="ORF">HINF_LOCUS63488</name>
</gene>
<proteinExistence type="predicted"/>
<comment type="caution">
    <text evidence="3">The sequence shown here is derived from an EMBL/GenBank/DDBJ whole genome shotgun (WGS) entry which is preliminary data.</text>
</comment>
<dbReference type="EMBL" id="CATOUU010000121">
    <property type="protein sequence ID" value="CAI9917149.1"/>
    <property type="molecule type" value="Genomic_DNA"/>
</dbReference>
<organism evidence="3">
    <name type="scientific">Hexamita inflata</name>
    <dbReference type="NCBI Taxonomy" id="28002"/>
    <lineage>
        <taxon>Eukaryota</taxon>
        <taxon>Metamonada</taxon>
        <taxon>Diplomonadida</taxon>
        <taxon>Hexamitidae</taxon>
        <taxon>Hexamitinae</taxon>
        <taxon>Hexamita</taxon>
    </lineage>
</organism>
<evidence type="ECO:0000313" key="4">
    <source>
        <dbReference type="EMBL" id="CAL6087105.1"/>
    </source>
</evidence>
<accession>A0AA86NCG1</accession>
<dbReference type="EMBL" id="CAXDID020000398">
    <property type="protein sequence ID" value="CAL6087105.1"/>
    <property type="molecule type" value="Genomic_DNA"/>
</dbReference>
<dbReference type="Proteomes" id="UP001642409">
    <property type="component" value="Unassembled WGS sequence"/>
</dbReference>
<evidence type="ECO:0000313" key="5">
    <source>
        <dbReference type="EMBL" id="CAL6087107.1"/>
    </source>
</evidence>
<sequence length="146" mass="17169">MHGMRYFVLIEHFRTQIQCNQLMCSDNQPTRSLYFTQRPQSFLVWILALGFSYIFDSLNRFPTVYIYFCQKSTKLQYQSLNTSLSHTIKFGSEYTNNIIMPVCLGCLILYLSLIKDQKSIQMLKLQLSNCTRPVASIFSSRLFLYL</sequence>
<name>A0AA86NCG1_9EUKA</name>
<evidence type="ECO:0000313" key="3">
    <source>
        <dbReference type="EMBL" id="CAI9917149.1"/>
    </source>
</evidence>
<keyword evidence="1" id="KW-0812">Transmembrane</keyword>
<keyword evidence="6" id="KW-1185">Reference proteome</keyword>
<dbReference type="EMBL" id="CAXDID020000398">
    <property type="protein sequence ID" value="CAL6087107.1"/>
    <property type="molecule type" value="Genomic_DNA"/>
</dbReference>
<feature type="transmembrane region" description="Helical" evidence="1">
    <location>
        <begin position="41"/>
        <end position="58"/>
    </location>
</feature>
<evidence type="ECO:0000313" key="2">
    <source>
        <dbReference type="EMBL" id="CAI9917148.1"/>
    </source>
</evidence>
<keyword evidence="1" id="KW-0472">Membrane</keyword>
<feature type="transmembrane region" description="Helical" evidence="1">
    <location>
        <begin position="94"/>
        <end position="114"/>
    </location>
</feature>
<protein>
    <submittedName>
        <fullName evidence="4">Hypothetical_protein</fullName>
    </submittedName>
</protein>
<dbReference type="AlphaFoldDB" id="A0AA86NCG1"/>
<keyword evidence="1" id="KW-1133">Transmembrane helix</keyword>
<reference evidence="3" key="1">
    <citation type="submission" date="2023-06" db="EMBL/GenBank/DDBJ databases">
        <authorList>
            <person name="Kurt Z."/>
        </authorList>
    </citation>
    <scope>NUCLEOTIDE SEQUENCE</scope>
</reference>
<dbReference type="EMBL" id="CATOUU010000121">
    <property type="protein sequence ID" value="CAI9917148.1"/>
    <property type="molecule type" value="Genomic_DNA"/>
</dbReference>
<reference evidence="4 6" key="2">
    <citation type="submission" date="2024-07" db="EMBL/GenBank/DDBJ databases">
        <authorList>
            <person name="Akdeniz Z."/>
        </authorList>
    </citation>
    <scope>NUCLEOTIDE SEQUENCE [LARGE SCALE GENOMIC DNA]</scope>
</reference>
<evidence type="ECO:0000256" key="1">
    <source>
        <dbReference type="SAM" id="Phobius"/>
    </source>
</evidence>
<evidence type="ECO:0000313" key="6">
    <source>
        <dbReference type="Proteomes" id="UP001642409"/>
    </source>
</evidence>